<proteinExistence type="predicted"/>
<evidence type="ECO:0008006" key="3">
    <source>
        <dbReference type="Google" id="ProtNLM"/>
    </source>
</evidence>
<reference evidence="1 2" key="2">
    <citation type="submission" date="2014-03" db="EMBL/GenBank/DDBJ databases">
        <title>The Genome Sequence of Anncaliia algerae insect isolate PRA339.</title>
        <authorList>
            <consortium name="The Broad Institute Genome Sequencing Platform"/>
            <consortium name="The Broad Institute Genome Sequencing Center for Infectious Disease"/>
            <person name="Cuomo C."/>
            <person name="Becnel J."/>
            <person name="Sanscrainte N."/>
            <person name="Walker B."/>
            <person name="Young S.K."/>
            <person name="Zeng Q."/>
            <person name="Gargeya S."/>
            <person name="Fitzgerald M."/>
            <person name="Haas B."/>
            <person name="Abouelleil A."/>
            <person name="Alvarado L."/>
            <person name="Arachchi H.M."/>
            <person name="Berlin A.M."/>
            <person name="Chapman S.B."/>
            <person name="Dewar J."/>
            <person name="Goldberg J."/>
            <person name="Griggs A."/>
            <person name="Gujja S."/>
            <person name="Hansen M."/>
            <person name="Howarth C."/>
            <person name="Imamovic A."/>
            <person name="Larimer J."/>
            <person name="McCowan C."/>
            <person name="Murphy C."/>
            <person name="Neiman D."/>
            <person name="Pearson M."/>
            <person name="Priest M."/>
            <person name="Roberts A."/>
            <person name="Saif S."/>
            <person name="Shea T."/>
            <person name="Sisk P."/>
            <person name="Sykes S."/>
            <person name="Wortman J."/>
            <person name="Nusbaum C."/>
            <person name="Birren B."/>
        </authorList>
    </citation>
    <scope>NUCLEOTIDE SEQUENCE [LARGE SCALE GENOMIC DNA]</scope>
    <source>
        <strain evidence="1 2">PRA339</strain>
    </source>
</reference>
<dbReference type="InterPro" id="IPR031544">
    <property type="entry name" value="WD40-like"/>
</dbReference>
<evidence type="ECO:0000313" key="2">
    <source>
        <dbReference type="Proteomes" id="UP000030655"/>
    </source>
</evidence>
<accession>A0A059F3Y3</accession>
<dbReference type="HOGENOM" id="CLU_061615_0_0_1"/>
<dbReference type="Proteomes" id="UP000030655">
    <property type="component" value="Unassembled WGS sequence"/>
</dbReference>
<dbReference type="SUPFAM" id="SSF50978">
    <property type="entry name" value="WD40 repeat-like"/>
    <property type="match status" value="1"/>
</dbReference>
<dbReference type="EMBL" id="KK365139">
    <property type="protein sequence ID" value="KCZ81656.1"/>
    <property type="molecule type" value="Genomic_DNA"/>
</dbReference>
<keyword evidence="2" id="KW-1185">Reference proteome</keyword>
<reference evidence="2" key="1">
    <citation type="submission" date="2013-02" db="EMBL/GenBank/DDBJ databases">
        <authorList>
            <consortium name="The Broad Institute Genome Sequencing Platform"/>
            <person name="Cuomo C."/>
            <person name="Becnel J."/>
            <person name="Sanscrainte N."/>
            <person name="Walker B."/>
            <person name="Young S.K."/>
            <person name="Zeng Q."/>
            <person name="Gargeya S."/>
            <person name="Fitzgerald M."/>
            <person name="Haas B."/>
            <person name="Abouelleil A."/>
            <person name="Alvarado L."/>
            <person name="Arachchi H.M."/>
            <person name="Berlin A.M."/>
            <person name="Chapman S.B."/>
            <person name="Dewar J."/>
            <person name="Goldberg J."/>
            <person name="Griggs A."/>
            <person name="Gujja S."/>
            <person name="Hansen M."/>
            <person name="Howarth C."/>
            <person name="Imamovic A."/>
            <person name="Larimer J."/>
            <person name="McCowan C."/>
            <person name="Murphy C."/>
            <person name="Neiman D."/>
            <person name="Pearson M."/>
            <person name="Priest M."/>
            <person name="Roberts A."/>
            <person name="Saif S."/>
            <person name="Shea T."/>
            <person name="Sisk P."/>
            <person name="Sykes S."/>
            <person name="Wortman J."/>
            <person name="Nusbaum C."/>
            <person name="Birren B."/>
        </authorList>
    </citation>
    <scope>NUCLEOTIDE SEQUENCE [LARGE SCALE GENOMIC DNA]</scope>
    <source>
        <strain evidence="2">PRA339</strain>
    </source>
</reference>
<protein>
    <recommendedName>
        <fullName evidence="3">Coatomer WD associated region domain-containing protein</fullName>
    </recommendedName>
</protein>
<organism evidence="1 2">
    <name type="scientific">Anncaliia algerae PRA339</name>
    <dbReference type="NCBI Taxonomy" id="1288291"/>
    <lineage>
        <taxon>Eukaryota</taxon>
        <taxon>Fungi</taxon>
        <taxon>Fungi incertae sedis</taxon>
        <taxon>Microsporidia</taxon>
        <taxon>Tubulinosematoidea</taxon>
        <taxon>Tubulinosematidae</taxon>
        <taxon>Anncaliia</taxon>
    </lineage>
</organism>
<dbReference type="VEuPathDB" id="MicrosporidiaDB:H312_00980"/>
<sequence length="306" mass="35627">MDDVEENNLEMNDLEVYSVNISNSNKEVIFGGGSDNVSVICVESNEEIFTDTYNESIFYANFTADGIIVIVYDGTVVFYDINYHKCKEHFFNEEVSVVKEYKGRYFIGFESGRLIILERYEIIYDYTLFSSGILDILIDEEMFYLLNNESLLIYSIDFIEIKRHKLKNGQLFCMMNKLICVIEESILSFYTIHKKIHEIQIQEVECMLTMNNYIVLGGNFNYLMLIDCNYQIKKINLPIEGSTRIKFSNNLLFISSSDDKFCYGDFNKFKVVESEVGVIFDYALSKEYYVLAGEKGISIEKIESFE</sequence>
<dbReference type="OrthoDB" id="10261640at2759"/>
<dbReference type="InterPro" id="IPR036322">
    <property type="entry name" value="WD40_repeat_dom_sf"/>
</dbReference>
<gene>
    <name evidence="1" type="ORF">H312_00980</name>
</gene>
<name>A0A059F3Y3_9MICR</name>
<dbReference type="AlphaFoldDB" id="A0A059F3Y3"/>
<evidence type="ECO:0000313" key="1">
    <source>
        <dbReference type="EMBL" id="KCZ81656.1"/>
    </source>
</evidence>
<dbReference type="Pfam" id="PF17005">
    <property type="entry name" value="WD40_like"/>
    <property type="match status" value="1"/>
</dbReference>